<comment type="caution">
    <text evidence="1">The sequence shown here is derived from an EMBL/GenBank/DDBJ whole genome shotgun (WGS) entry which is preliminary data.</text>
</comment>
<protein>
    <recommendedName>
        <fullName evidence="3">Copper chaperone CopZ</fullName>
    </recommendedName>
</protein>
<organism evidence="1 2">
    <name type="scientific">Ilumatobacter fluminis</name>
    <dbReference type="NCBI Taxonomy" id="467091"/>
    <lineage>
        <taxon>Bacteria</taxon>
        <taxon>Bacillati</taxon>
        <taxon>Actinomycetota</taxon>
        <taxon>Acidimicrobiia</taxon>
        <taxon>Acidimicrobiales</taxon>
        <taxon>Ilumatobacteraceae</taxon>
        <taxon>Ilumatobacter</taxon>
    </lineage>
</organism>
<dbReference type="Proteomes" id="UP000294558">
    <property type="component" value="Unassembled WGS sequence"/>
</dbReference>
<name>A0A4R7HVL0_9ACTN</name>
<evidence type="ECO:0008006" key="3">
    <source>
        <dbReference type="Google" id="ProtNLM"/>
    </source>
</evidence>
<keyword evidence="2" id="KW-1185">Reference proteome</keyword>
<accession>A0A4R7HVL0</accession>
<evidence type="ECO:0000313" key="2">
    <source>
        <dbReference type="Proteomes" id="UP000294558"/>
    </source>
</evidence>
<sequence>MVGIEGIEVTSVGGLPTVVVDDWQDETVMQALETLVAMVGADAVVDGDHRTVAFDPERITEATLRNALDDLS</sequence>
<dbReference type="AlphaFoldDB" id="A0A4R7HVL0"/>
<dbReference type="EMBL" id="SOAU01000001">
    <property type="protein sequence ID" value="TDT14559.1"/>
    <property type="molecule type" value="Genomic_DNA"/>
</dbReference>
<reference evidence="1 2" key="1">
    <citation type="submission" date="2019-03" db="EMBL/GenBank/DDBJ databases">
        <title>Sequencing the genomes of 1000 actinobacteria strains.</title>
        <authorList>
            <person name="Klenk H.-P."/>
        </authorList>
    </citation>
    <scope>NUCLEOTIDE SEQUENCE [LARGE SCALE GENOMIC DNA]</scope>
    <source>
        <strain evidence="1 2">DSM 18936</strain>
    </source>
</reference>
<proteinExistence type="predicted"/>
<evidence type="ECO:0000313" key="1">
    <source>
        <dbReference type="EMBL" id="TDT14559.1"/>
    </source>
</evidence>
<gene>
    <name evidence="1" type="ORF">BDK89_0114</name>
</gene>